<feature type="transmembrane region" description="Helical" evidence="7">
    <location>
        <begin position="12"/>
        <end position="37"/>
    </location>
</feature>
<feature type="transmembrane region" description="Helical" evidence="7">
    <location>
        <begin position="222"/>
        <end position="244"/>
    </location>
</feature>
<evidence type="ECO:0000256" key="7">
    <source>
        <dbReference type="SAM" id="Phobius"/>
    </source>
</evidence>
<keyword evidence="6 7" id="KW-0472">Membrane</keyword>
<evidence type="ECO:0000256" key="4">
    <source>
        <dbReference type="ARBA" id="ARBA00022692"/>
    </source>
</evidence>
<protein>
    <submittedName>
        <fullName evidence="8">MFS transporter</fullName>
    </submittedName>
</protein>
<dbReference type="Pfam" id="PF07690">
    <property type="entry name" value="MFS_1"/>
    <property type="match status" value="1"/>
</dbReference>
<dbReference type="PANTHER" id="PTHR43266:SF10">
    <property type="entry name" value="BACILYSIN EXPORTER BACE-RELATED"/>
    <property type="match status" value="1"/>
</dbReference>
<name>A0ABP8QXP0_9SPHI</name>
<evidence type="ECO:0000256" key="3">
    <source>
        <dbReference type="ARBA" id="ARBA00022475"/>
    </source>
</evidence>
<organism evidence="8 9">
    <name type="scientific">Sphingobacterium thermophilum</name>
    <dbReference type="NCBI Taxonomy" id="768534"/>
    <lineage>
        <taxon>Bacteria</taxon>
        <taxon>Pseudomonadati</taxon>
        <taxon>Bacteroidota</taxon>
        <taxon>Sphingobacteriia</taxon>
        <taxon>Sphingobacteriales</taxon>
        <taxon>Sphingobacteriaceae</taxon>
        <taxon>Sphingobacterium</taxon>
    </lineage>
</organism>
<gene>
    <name evidence="8" type="ORF">GCM10023173_07270</name>
</gene>
<evidence type="ECO:0000256" key="5">
    <source>
        <dbReference type="ARBA" id="ARBA00022989"/>
    </source>
</evidence>
<comment type="subcellular location">
    <subcellularLocation>
        <location evidence="1">Cell membrane</location>
        <topology evidence="1">Multi-pass membrane protein</topology>
    </subcellularLocation>
</comment>
<evidence type="ECO:0000313" key="9">
    <source>
        <dbReference type="Proteomes" id="UP001500394"/>
    </source>
</evidence>
<evidence type="ECO:0000313" key="8">
    <source>
        <dbReference type="EMBL" id="GAA4512722.1"/>
    </source>
</evidence>
<dbReference type="SUPFAM" id="SSF103473">
    <property type="entry name" value="MFS general substrate transporter"/>
    <property type="match status" value="1"/>
</dbReference>
<proteinExistence type="predicted"/>
<dbReference type="PANTHER" id="PTHR43266">
    <property type="entry name" value="MACROLIDE-EFFLUX PROTEIN"/>
    <property type="match status" value="1"/>
</dbReference>
<accession>A0ABP8QXP0</accession>
<keyword evidence="4 7" id="KW-0812">Transmembrane</keyword>
<evidence type="ECO:0000256" key="6">
    <source>
        <dbReference type="ARBA" id="ARBA00023136"/>
    </source>
</evidence>
<dbReference type="InterPro" id="IPR011701">
    <property type="entry name" value="MFS"/>
</dbReference>
<comment type="caution">
    <text evidence="8">The sequence shown here is derived from an EMBL/GenBank/DDBJ whole genome shotgun (WGS) entry which is preliminary data.</text>
</comment>
<dbReference type="InterPro" id="IPR036259">
    <property type="entry name" value="MFS_trans_sf"/>
</dbReference>
<dbReference type="Proteomes" id="UP001500394">
    <property type="component" value="Unassembled WGS sequence"/>
</dbReference>
<feature type="transmembrane region" description="Helical" evidence="7">
    <location>
        <begin position="346"/>
        <end position="368"/>
    </location>
</feature>
<evidence type="ECO:0000256" key="2">
    <source>
        <dbReference type="ARBA" id="ARBA00022448"/>
    </source>
</evidence>
<evidence type="ECO:0000256" key="1">
    <source>
        <dbReference type="ARBA" id="ARBA00004651"/>
    </source>
</evidence>
<dbReference type="CDD" id="cd06173">
    <property type="entry name" value="MFS_MefA_like"/>
    <property type="match status" value="1"/>
</dbReference>
<keyword evidence="2" id="KW-0813">Transport</keyword>
<feature type="transmembrane region" description="Helical" evidence="7">
    <location>
        <begin position="284"/>
        <end position="303"/>
    </location>
</feature>
<reference evidence="9" key="1">
    <citation type="journal article" date="2019" name="Int. J. Syst. Evol. Microbiol.">
        <title>The Global Catalogue of Microorganisms (GCM) 10K type strain sequencing project: providing services to taxonomists for standard genome sequencing and annotation.</title>
        <authorList>
            <consortium name="The Broad Institute Genomics Platform"/>
            <consortium name="The Broad Institute Genome Sequencing Center for Infectious Disease"/>
            <person name="Wu L."/>
            <person name="Ma J."/>
        </authorList>
    </citation>
    <scope>NUCLEOTIDE SEQUENCE [LARGE SCALE GENOMIC DNA]</scope>
    <source>
        <strain evidence="9">JCM 17858</strain>
    </source>
</reference>
<feature type="transmembrane region" description="Helical" evidence="7">
    <location>
        <begin position="309"/>
        <end position="334"/>
    </location>
</feature>
<feature type="transmembrane region" description="Helical" evidence="7">
    <location>
        <begin position="170"/>
        <end position="187"/>
    </location>
</feature>
<feature type="transmembrane region" description="Helical" evidence="7">
    <location>
        <begin position="82"/>
        <end position="108"/>
    </location>
</feature>
<keyword evidence="5 7" id="KW-1133">Transmembrane helix</keyword>
<keyword evidence="3" id="KW-1003">Cell membrane</keyword>
<feature type="transmembrane region" description="Helical" evidence="7">
    <location>
        <begin position="374"/>
        <end position="395"/>
    </location>
</feature>
<dbReference type="EMBL" id="BAABGR010000006">
    <property type="protein sequence ID" value="GAA4512722.1"/>
    <property type="molecule type" value="Genomic_DNA"/>
</dbReference>
<dbReference type="Gene3D" id="1.20.1250.20">
    <property type="entry name" value="MFS general substrate transporter like domains"/>
    <property type="match status" value="1"/>
</dbReference>
<dbReference type="RefSeq" id="WP_345064840.1">
    <property type="nucleotide sequence ID" value="NZ_BAABGR010000006.1"/>
</dbReference>
<keyword evidence="9" id="KW-1185">Reference proteome</keyword>
<sequence length="412" mass="44546">MGKPKWFRTYLFIWSGQFVSMLSSYAVQFAIIIWLSLEYKSAQVLAYAGIASILPQAIIGPIAGVYIDRLNRKNVMMLSDAFIAVCTFVILVVLKNGAINLFWIYILLGLRSVGNAFHTPALQAIAPLLVPQNELIRVAGINQIIQSVTSIAGPAIGTLAIASFPISEVLYLDIIGAVLAITSLLLVRIPNLVAQNKGSLLTVLYDLKEGLRTVSQNRGLSLLFFFAMAITLVVMPAAIMFPLLTTGHYGGGKWEMGLIEVAWGSGMLIGGGILSVFKFESSKVMLINTMYTLLGLTLLASGLLPEEAFIIFVIITIVGGLSLSVFNGCFTAIVQIEVVPEKLGRVFSLYFSLAILPSLIGLLFTGWIVDTIGINQTFIICGLLAIVLGLAAFTFPTLMQLGNNKTIDNNEN</sequence>
<feature type="transmembrane region" description="Helical" evidence="7">
    <location>
        <begin position="256"/>
        <end position="277"/>
    </location>
</feature>
<feature type="transmembrane region" description="Helical" evidence="7">
    <location>
        <begin position="44"/>
        <end position="67"/>
    </location>
</feature>